<gene>
    <name evidence="1" type="ORF">M2272_005898</name>
</gene>
<protein>
    <recommendedName>
        <fullName evidence="3">DUF222 domain-containing protein</fullName>
    </recommendedName>
</protein>
<evidence type="ECO:0000313" key="1">
    <source>
        <dbReference type="EMBL" id="MDH6199230.1"/>
    </source>
</evidence>
<name>A0ABT6L8J2_9MYCO</name>
<reference evidence="1 2" key="1">
    <citation type="submission" date="2023-04" db="EMBL/GenBank/DDBJ databases">
        <title>Forest soil microbial communities from Buena Vista Peninsula, Colon Province, Panama.</title>
        <authorList>
            <person name="Bouskill N."/>
        </authorList>
    </citation>
    <scope>NUCLEOTIDE SEQUENCE [LARGE SCALE GENOMIC DNA]</scope>
    <source>
        <strain evidence="1 2">AC80</strain>
    </source>
</reference>
<accession>A0ABT6L8J2</accession>
<organism evidence="1 2">
    <name type="scientific">Mycolicibacterium frederiksbergense</name>
    <dbReference type="NCBI Taxonomy" id="117567"/>
    <lineage>
        <taxon>Bacteria</taxon>
        <taxon>Bacillati</taxon>
        <taxon>Actinomycetota</taxon>
        <taxon>Actinomycetes</taxon>
        <taxon>Mycobacteriales</taxon>
        <taxon>Mycobacteriaceae</taxon>
        <taxon>Mycolicibacterium</taxon>
    </lineage>
</organism>
<evidence type="ECO:0000313" key="2">
    <source>
        <dbReference type="Proteomes" id="UP001160130"/>
    </source>
</evidence>
<dbReference type="Proteomes" id="UP001160130">
    <property type="component" value="Unassembled WGS sequence"/>
</dbReference>
<dbReference type="EMBL" id="JARXVE010000016">
    <property type="protein sequence ID" value="MDH6199230.1"/>
    <property type="molecule type" value="Genomic_DNA"/>
</dbReference>
<comment type="caution">
    <text evidence="1">The sequence shown here is derived from an EMBL/GenBank/DDBJ whole genome shotgun (WGS) entry which is preliminary data.</text>
</comment>
<sequence length="100" mass="10490">MNATDDGQPVGQGPIDAIDAIRQAVDGGMLQGADEFMALQQLAERQAAALNDVRRLHQPTPNGDDLGLFSSCCAGCSIPSAALYVRYPCPTMRAIDKAGV</sequence>
<keyword evidence="2" id="KW-1185">Reference proteome</keyword>
<proteinExistence type="predicted"/>
<evidence type="ECO:0008006" key="3">
    <source>
        <dbReference type="Google" id="ProtNLM"/>
    </source>
</evidence>